<evidence type="ECO:0000256" key="8">
    <source>
        <dbReference type="ARBA" id="ARBA00048988"/>
    </source>
</evidence>
<evidence type="ECO:0000256" key="4">
    <source>
        <dbReference type="ARBA" id="ARBA00022840"/>
    </source>
</evidence>
<proteinExistence type="predicted"/>
<keyword evidence="2 9" id="KW-0378">Hydrolase</keyword>
<evidence type="ECO:0000256" key="5">
    <source>
        <dbReference type="ARBA" id="ARBA00023235"/>
    </source>
</evidence>
<evidence type="ECO:0000259" key="10">
    <source>
        <dbReference type="PROSITE" id="PS51198"/>
    </source>
</evidence>
<protein>
    <recommendedName>
        <fullName evidence="7">DNA 3'-5' helicase</fullName>
        <ecNumber evidence="7">5.6.2.4</ecNumber>
    </recommendedName>
</protein>
<gene>
    <name evidence="11" type="ORF">IQ230_13745</name>
</gene>
<keyword evidence="1 9" id="KW-0547">Nucleotide-binding</keyword>
<feature type="binding site" evidence="9">
    <location>
        <begin position="26"/>
        <end position="33"/>
    </location>
    <ligand>
        <name>ATP</name>
        <dbReference type="ChEBI" id="CHEBI:30616"/>
    </ligand>
</feature>
<evidence type="ECO:0000313" key="11">
    <source>
        <dbReference type="EMBL" id="MBE9191389.1"/>
    </source>
</evidence>
<dbReference type="Gene3D" id="3.40.50.300">
    <property type="entry name" value="P-loop containing nucleotide triphosphate hydrolases"/>
    <property type="match status" value="2"/>
</dbReference>
<evidence type="ECO:0000313" key="12">
    <source>
        <dbReference type="Proteomes" id="UP000651156"/>
    </source>
</evidence>
<sequence>MFTPSKYQTAIFDWVTNGRGDAVIEAYAGSGKTTTLVEAASRLRSEKATFLAFNKHVAKELQLRIGKSMACKTIHSIGMSTIRNHLGNAIVDEHKYTDIARDYAKEIAEGLFSRYQLALKQWARSKNRDTKEPKDPPTATFIANQLKQLAHFCMVTLTPFHDYDAVEATIAHFNCLDDSLDLRTLHYPLVSLLRDGERMAADSATISYDDMLWLPYQWNLTPSKQEWIFIDECQDLSPAQLDLVLKMRGSGGRLLFVGDRHQAIYGFAGASSDSFDQIIEKTQATILPLSICYRCPKKHIKLAQKLVPQIEAAPNAIEGVVRHIPRTKVSKIIREGDLVVSRCTAPAINLCIELIAQRIPARVRGRDIGKSLTAIVREVGSDPDFDFEHFGKFLEEYKETKIAKLAQRKNSESQQQSLCDRLDGIWICYKSFNSQNIEQFCQEIEQLFSDVRSSVVLSTVHRAKGLEEKRVFILRPDQLPLKYPNQQDWEKDQEENLKYVALTRAKEELYFIKEDEPSEDEEEEQPEIEVTIEYLQPDQVIPKVSQMFEPKTEILPRQSKTLCQNYSKRDKSTFGIKR</sequence>
<keyword evidence="5" id="KW-0413">Isomerase</keyword>
<dbReference type="RefSeq" id="WP_193932534.1">
    <property type="nucleotide sequence ID" value="NZ_CAWPMZ010000062.1"/>
</dbReference>
<evidence type="ECO:0000256" key="3">
    <source>
        <dbReference type="ARBA" id="ARBA00022806"/>
    </source>
</evidence>
<keyword evidence="3 9" id="KW-0347">Helicase</keyword>
<evidence type="ECO:0000256" key="6">
    <source>
        <dbReference type="ARBA" id="ARBA00034617"/>
    </source>
</evidence>
<dbReference type="EC" id="5.6.2.4" evidence="7"/>
<keyword evidence="12" id="KW-1185">Reference proteome</keyword>
<evidence type="ECO:0000256" key="2">
    <source>
        <dbReference type="ARBA" id="ARBA00022801"/>
    </source>
</evidence>
<organism evidence="11 12">
    <name type="scientific">Gloeocapsopsis crepidinum LEGE 06123</name>
    <dbReference type="NCBI Taxonomy" id="588587"/>
    <lineage>
        <taxon>Bacteria</taxon>
        <taxon>Bacillati</taxon>
        <taxon>Cyanobacteriota</taxon>
        <taxon>Cyanophyceae</taxon>
        <taxon>Oscillatoriophycideae</taxon>
        <taxon>Chroococcales</taxon>
        <taxon>Chroococcaceae</taxon>
        <taxon>Gloeocapsopsis</taxon>
    </lineage>
</organism>
<dbReference type="PANTHER" id="PTHR11070:SF2">
    <property type="entry name" value="ATP-DEPENDENT DNA HELICASE SRS2"/>
    <property type="match status" value="1"/>
</dbReference>
<name>A0ABR9USY5_9CHRO</name>
<dbReference type="SUPFAM" id="SSF52540">
    <property type="entry name" value="P-loop containing nucleoside triphosphate hydrolases"/>
    <property type="match status" value="1"/>
</dbReference>
<dbReference type="GO" id="GO:0004386">
    <property type="term" value="F:helicase activity"/>
    <property type="evidence" value="ECO:0007669"/>
    <property type="project" value="UniProtKB-KW"/>
</dbReference>
<comment type="catalytic activity">
    <reaction evidence="8">
        <text>ATP + H2O = ADP + phosphate + H(+)</text>
        <dbReference type="Rhea" id="RHEA:13065"/>
        <dbReference type="ChEBI" id="CHEBI:15377"/>
        <dbReference type="ChEBI" id="CHEBI:15378"/>
        <dbReference type="ChEBI" id="CHEBI:30616"/>
        <dbReference type="ChEBI" id="CHEBI:43474"/>
        <dbReference type="ChEBI" id="CHEBI:456216"/>
        <dbReference type="EC" id="5.6.2.4"/>
    </reaction>
</comment>
<dbReference type="Pfam" id="PF00580">
    <property type="entry name" value="UvrD-helicase"/>
    <property type="match status" value="1"/>
</dbReference>
<dbReference type="Pfam" id="PF13361">
    <property type="entry name" value="UvrD_C"/>
    <property type="match status" value="1"/>
</dbReference>
<dbReference type="InterPro" id="IPR027417">
    <property type="entry name" value="P-loop_NTPase"/>
</dbReference>
<dbReference type="InterPro" id="IPR014017">
    <property type="entry name" value="DNA_helicase_UvrD-like_C"/>
</dbReference>
<evidence type="ECO:0000256" key="9">
    <source>
        <dbReference type="PROSITE-ProRule" id="PRU00560"/>
    </source>
</evidence>
<comment type="caution">
    <text evidence="11">The sequence shown here is derived from an EMBL/GenBank/DDBJ whole genome shotgun (WGS) entry which is preliminary data.</text>
</comment>
<dbReference type="InterPro" id="IPR000212">
    <property type="entry name" value="DNA_helicase_UvrD/REP"/>
</dbReference>
<comment type="catalytic activity">
    <reaction evidence="6">
        <text>Couples ATP hydrolysis with the unwinding of duplex DNA by translocating in the 3'-5' direction.</text>
        <dbReference type="EC" id="5.6.2.4"/>
    </reaction>
</comment>
<dbReference type="Proteomes" id="UP000651156">
    <property type="component" value="Unassembled WGS sequence"/>
</dbReference>
<reference evidence="11 12" key="1">
    <citation type="submission" date="2020-10" db="EMBL/GenBank/DDBJ databases">
        <authorList>
            <person name="Castelo-Branco R."/>
            <person name="Eusebio N."/>
            <person name="Adriana R."/>
            <person name="Vieira A."/>
            <person name="Brugerolle De Fraissinette N."/>
            <person name="Rezende De Castro R."/>
            <person name="Schneider M.P."/>
            <person name="Vasconcelos V."/>
            <person name="Leao P.N."/>
        </authorList>
    </citation>
    <scope>NUCLEOTIDE SEQUENCE [LARGE SCALE GENOMIC DNA]</scope>
    <source>
        <strain evidence="11 12">LEGE 06123</strain>
    </source>
</reference>
<keyword evidence="4 9" id="KW-0067">ATP-binding</keyword>
<feature type="domain" description="UvrD-like helicase ATP-binding" evidence="10">
    <location>
        <begin position="5"/>
        <end position="296"/>
    </location>
</feature>
<evidence type="ECO:0000256" key="7">
    <source>
        <dbReference type="ARBA" id="ARBA00034808"/>
    </source>
</evidence>
<dbReference type="PANTHER" id="PTHR11070">
    <property type="entry name" value="UVRD / RECB / PCRA DNA HELICASE FAMILY MEMBER"/>
    <property type="match status" value="1"/>
</dbReference>
<dbReference type="InterPro" id="IPR014016">
    <property type="entry name" value="UvrD-like_ATP-bd"/>
</dbReference>
<accession>A0ABR9USY5</accession>
<evidence type="ECO:0000256" key="1">
    <source>
        <dbReference type="ARBA" id="ARBA00022741"/>
    </source>
</evidence>
<dbReference type="PROSITE" id="PS51198">
    <property type="entry name" value="UVRD_HELICASE_ATP_BIND"/>
    <property type="match status" value="1"/>
</dbReference>
<dbReference type="EMBL" id="JADEWN010000032">
    <property type="protein sequence ID" value="MBE9191389.1"/>
    <property type="molecule type" value="Genomic_DNA"/>
</dbReference>